<evidence type="ECO:0000256" key="1">
    <source>
        <dbReference type="SAM" id="MobiDB-lite"/>
    </source>
</evidence>
<sequence length="110" mass="11822">MSSSSPSPHASLFHDMLGDEGRFQDGGRSKEYQFQVDTAGEEDYAIIDPTPITYPSGGAAPIPHPKVLCSTIYQKSCCICNDSPDVNANSNVADISDVLLSSLLLLLLLY</sequence>
<proteinExistence type="predicted"/>
<evidence type="ECO:0000313" key="2">
    <source>
        <dbReference type="EMBL" id="KAJ4962865.1"/>
    </source>
</evidence>
<dbReference type="AlphaFoldDB" id="A0A9Q0HBN3"/>
<comment type="caution">
    <text evidence="2">The sequence shown here is derived from an EMBL/GenBank/DDBJ whole genome shotgun (WGS) entry which is preliminary data.</text>
</comment>
<accession>A0A9Q0HBN3</accession>
<protein>
    <submittedName>
        <fullName evidence="2">Uncharacterized protein</fullName>
    </submittedName>
</protein>
<evidence type="ECO:0000313" key="3">
    <source>
        <dbReference type="Proteomes" id="UP001141806"/>
    </source>
</evidence>
<feature type="region of interest" description="Disordered" evidence="1">
    <location>
        <begin position="1"/>
        <end position="29"/>
    </location>
</feature>
<reference evidence="2" key="1">
    <citation type="journal article" date="2023" name="Plant J.">
        <title>The genome of the king protea, Protea cynaroides.</title>
        <authorList>
            <person name="Chang J."/>
            <person name="Duong T.A."/>
            <person name="Schoeman C."/>
            <person name="Ma X."/>
            <person name="Roodt D."/>
            <person name="Barker N."/>
            <person name="Li Z."/>
            <person name="Van de Peer Y."/>
            <person name="Mizrachi E."/>
        </authorList>
    </citation>
    <scope>NUCLEOTIDE SEQUENCE</scope>
    <source>
        <tissue evidence="2">Young leaves</tissue>
    </source>
</reference>
<feature type="compositionally biased region" description="Basic and acidic residues" evidence="1">
    <location>
        <begin position="16"/>
        <end position="29"/>
    </location>
</feature>
<name>A0A9Q0HBN3_9MAGN</name>
<dbReference type="EMBL" id="JAMYWD010000008">
    <property type="protein sequence ID" value="KAJ4962865.1"/>
    <property type="molecule type" value="Genomic_DNA"/>
</dbReference>
<gene>
    <name evidence="2" type="ORF">NE237_022804</name>
</gene>
<keyword evidence="3" id="KW-1185">Reference proteome</keyword>
<organism evidence="2 3">
    <name type="scientific">Protea cynaroides</name>
    <dbReference type="NCBI Taxonomy" id="273540"/>
    <lineage>
        <taxon>Eukaryota</taxon>
        <taxon>Viridiplantae</taxon>
        <taxon>Streptophyta</taxon>
        <taxon>Embryophyta</taxon>
        <taxon>Tracheophyta</taxon>
        <taxon>Spermatophyta</taxon>
        <taxon>Magnoliopsida</taxon>
        <taxon>Proteales</taxon>
        <taxon>Proteaceae</taxon>
        <taxon>Protea</taxon>
    </lineage>
</organism>
<dbReference type="Proteomes" id="UP001141806">
    <property type="component" value="Unassembled WGS sequence"/>
</dbReference>